<protein>
    <recommendedName>
        <fullName evidence="2">RNA polymerase sigma-70 region 4 domain-containing protein</fullName>
    </recommendedName>
</protein>
<dbReference type="EMBL" id="DSLG01000002">
    <property type="protein sequence ID" value="HEA86679.1"/>
    <property type="molecule type" value="Genomic_DNA"/>
</dbReference>
<evidence type="ECO:0000313" key="1">
    <source>
        <dbReference type="EMBL" id="HEA86679.1"/>
    </source>
</evidence>
<dbReference type="SUPFAM" id="SSF46689">
    <property type="entry name" value="Homeodomain-like"/>
    <property type="match status" value="1"/>
</dbReference>
<name>A0A7C1N9A1_UNCW3</name>
<proteinExistence type="predicted"/>
<reference evidence="1" key="1">
    <citation type="journal article" date="2020" name="mSystems">
        <title>Genome- and Community-Level Interaction Insights into Carbon Utilization and Element Cycling Functions of Hydrothermarchaeota in Hydrothermal Sediment.</title>
        <authorList>
            <person name="Zhou Z."/>
            <person name="Liu Y."/>
            <person name="Xu W."/>
            <person name="Pan J."/>
            <person name="Luo Z.H."/>
            <person name="Li M."/>
        </authorList>
    </citation>
    <scope>NUCLEOTIDE SEQUENCE [LARGE SCALE GENOMIC DNA]</scope>
    <source>
        <strain evidence="1">SpSt-265</strain>
    </source>
</reference>
<dbReference type="AlphaFoldDB" id="A0A7C1N9A1"/>
<comment type="caution">
    <text evidence="1">The sequence shown here is derived from an EMBL/GenBank/DDBJ whole genome shotgun (WGS) entry which is preliminary data.</text>
</comment>
<gene>
    <name evidence="1" type="ORF">ENP94_01540</name>
</gene>
<accession>A0A7C1N9A1</accession>
<dbReference type="InterPro" id="IPR009057">
    <property type="entry name" value="Homeodomain-like_sf"/>
</dbReference>
<organism evidence="1">
    <name type="scientific">candidate division WOR-3 bacterium</name>
    <dbReference type="NCBI Taxonomy" id="2052148"/>
    <lineage>
        <taxon>Bacteria</taxon>
        <taxon>Bacteria division WOR-3</taxon>
    </lineage>
</organism>
<sequence>MKAPKPSQTQTKNQPLTAIQKIEKLGKKVATMTQAELARAIGVSRERIRQLVPRMKIKPGKRIVAWHRTVSKAQRLAMLKMHENGTPLITIAKKYGVSEYHVREAIRLTRIELNIPRGRGRPRKKK</sequence>
<evidence type="ECO:0008006" key="2">
    <source>
        <dbReference type="Google" id="ProtNLM"/>
    </source>
</evidence>